<dbReference type="Pfam" id="PF00584">
    <property type="entry name" value="SecE"/>
    <property type="match status" value="1"/>
</dbReference>
<keyword evidence="4 9" id="KW-0812">Transmembrane</keyword>
<keyword evidence="3 9" id="KW-1003">Cell membrane</keyword>
<comment type="subunit">
    <text evidence="9">Component of the Sec protein translocase complex. Heterotrimer consisting of SecY, SecE and SecG subunits. The heterotrimers can form oligomers, although 1 heterotrimer is thought to be able to translocate proteins. Interacts with the ribosome. Interacts with SecDF, and other proteins may be involved. Interacts with SecA.</text>
</comment>
<comment type="similarity">
    <text evidence="9">Belongs to the SecE/SEC61-gamma family.</text>
</comment>
<evidence type="ECO:0000256" key="8">
    <source>
        <dbReference type="ARBA" id="ARBA00023136"/>
    </source>
</evidence>
<dbReference type="InterPro" id="IPR001901">
    <property type="entry name" value="Translocase_SecE/Sec61-g"/>
</dbReference>
<keyword evidence="7 9" id="KW-0811">Translocation</keyword>
<dbReference type="Proteomes" id="UP000001302">
    <property type="component" value="Chromosome"/>
</dbReference>
<comment type="subcellular location">
    <subcellularLocation>
        <location evidence="9">Cell inner membrane</location>
        <topology evidence="9">Single-pass membrane protein</topology>
    </subcellularLocation>
    <subcellularLocation>
        <location evidence="1">Membrane</location>
    </subcellularLocation>
</comment>
<feature type="compositionally biased region" description="Basic residues" evidence="10">
    <location>
        <begin position="1"/>
        <end position="12"/>
    </location>
</feature>
<evidence type="ECO:0000256" key="3">
    <source>
        <dbReference type="ARBA" id="ARBA00022475"/>
    </source>
</evidence>
<reference evidence="12" key="1">
    <citation type="submission" date="2010-08" db="EMBL/GenBank/DDBJ databases">
        <title>Genome sequence of Parvularcula bermudensis HTCC2503.</title>
        <authorList>
            <person name="Kang D.-M."/>
            <person name="Oh H.-M."/>
            <person name="Cho J.-C."/>
        </authorList>
    </citation>
    <scope>NUCLEOTIDE SEQUENCE [LARGE SCALE GENOMIC DNA]</scope>
    <source>
        <strain evidence="12">ATCC BAA-594 / HTCC2503 / KCTC 12087</strain>
    </source>
</reference>
<dbReference type="NCBIfam" id="TIGR00964">
    <property type="entry name" value="secE_bact"/>
    <property type="match status" value="1"/>
</dbReference>
<name>E0TCR8_PARBH</name>
<proteinExistence type="inferred from homology"/>
<accession>E0TCR8</accession>
<dbReference type="GO" id="GO:0065002">
    <property type="term" value="P:intracellular protein transmembrane transport"/>
    <property type="evidence" value="ECO:0007669"/>
    <property type="project" value="UniProtKB-UniRule"/>
</dbReference>
<dbReference type="GO" id="GO:0008320">
    <property type="term" value="F:protein transmembrane transporter activity"/>
    <property type="evidence" value="ECO:0007669"/>
    <property type="project" value="UniProtKB-UniRule"/>
</dbReference>
<reference evidence="11 12" key="2">
    <citation type="journal article" date="2011" name="J. Bacteriol.">
        <title>Complete genome sequence of strain HTCC2503T of Parvularcula bermudensis, the type species of the order "Parvularculales" in the class Alphaproteobacteria.</title>
        <authorList>
            <person name="Oh H.M."/>
            <person name="Kang I."/>
            <person name="Vergin K.L."/>
            <person name="Kang D."/>
            <person name="Rhee K.H."/>
            <person name="Giovannoni S.J."/>
            <person name="Cho J.C."/>
        </authorList>
    </citation>
    <scope>NUCLEOTIDE SEQUENCE [LARGE SCALE GENOMIC DNA]</scope>
    <source>
        <strain evidence="12">ATCC BAA-594 / HTCC2503 / KCTC 12087</strain>
    </source>
</reference>
<keyword evidence="9" id="KW-0997">Cell inner membrane</keyword>
<dbReference type="RefSeq" id="WP_013300831.1">
    <property type="nucleotide sequence ID" value="NC_014414.1"/>
</dbReference>
<dbReference type="OrthoDB" id="9812738at2"/>
<evidence type="ECO:0000256" key="9">
    <source>
        <dbReference type="HAMAP-Rule" id="MF_00422"/>
    </source>
</evidence>
<dbReference type="InterPro" id="IPR005807">
    <property type="entry name" value="SecE_bac"/>
</dbReference>
<dbReference type="GO" id="GO:0006605">
    <property type="term" value="P:protein targeting"/>
    <property type="evidence" value="ECO:0007669"/>
    <property type="project" value="UniProtKB-UniRule"/>
</dbReference>
<protein>
    <recommendedName>
        <fullName evidence="9">Protein translocase subunit SecE</fullName>
    </recommendedName>
</protein>
<dbReference type="PANTHER" id="PTHR33910">
    <property type="entry name" value="PROTEIN TRANSLOCASE SUBUNIT SECE"/>
    <property type="match status" value="1"/>
</dbReference>
<dbReference type="STRING" id="314260.PB2503_09019"/>
<comment type="function">
    <text evidence="9">Essential subunit of the Sec protein translocation channel SecYEG. Clamps together the 2 halves of SecY. May contact the channel plug during translocation.</text>
</comment>
<dbReference type="AlphaFoldDB" id="E0TCR8"/>
<evidence type="ECO:0000313" key="11">
    <source>
        <dbReference type="EMBL" id="ADM09857.1"/>
    </source>
</evidence>
<feature type="transmembrane region" description="Helical" evidence="9">
    <location>
        <begin position="76"/>
        <end position="96"/>
    </location>
</feature>
<evidence type="ECO:0000256" key="10">
    <source>
        <dbReference type="SAM" id="MobiDB-lite"/>
    </source>
</evidence>
<dbReference type="GO" id="GO:0043952">
    <property type="term" value="P:protein transport by the Sec complex"/>
    <property type="evidence" value="ECO:0007669"/>
    <property type="project" value="UniProtKB-UniRule"/>
</dbReference>
<organism evidence="11 12">
    <name type="scientific">Parvularcula bermudensis (strain ATCC BAA-594 / HTCC2503 / KCTC 12087)</name>
    <dbReference type="NCBI Taxonomy" id="314260"/>
    <lineage>
        <taxon>Bacteria</taxon>
        <taxon>Pseudomonadati</taxon>
        <taxon>Pseudomonadota</taxon>
        <taxon>Alphaproteobacteria</taxon>
        <taxon>Parvularculales</taxon>
        <taxon>Parvularculaceae</taxon>
        <taxon>Parvularcula</taxon>
    </lineage>
</organism>
<evidence type="ECO:0000256" key="5">
    <source>
        <dbReference type="ARBA" id="ARBA00022927"/>
    </source>
</evidence>
<dbReference type="EMBL" id="CP002156">
    <property type="protein sequence ID" value="ADM09857.1"/>
    <property type="molecule type" value="Genomic_DNA"/>
</dbReference>
<dbReference type="InterPro" id="IPR038379">
    <property type="entry name" value="SecE_sf"/>
</dbReference>
<dbReference type="GO" id="GO:0005886">
    <property type="term" value="C:plasma membrane"/>
    <property type="evidence" value="ECO:0007669"/>
    <property type="project" value="UniProtKB-SubCell"/>
</dbReference>
<sequence>MPKSKNRRKPKRSQGSAPASPGRPDAGASSAATAKSVQGDAKEASPAAKKVGPIQFFRQVRDEALKVTWTSRNETLVSTIMVLIMVALASMFFLLVDTVLRWIVPIILSVSV</sequence>
<dbReference type="HOGENOM" id="CLU_113663_4_0_5"/>
<keyword evidence="12" id="KW-1185">Reference proteome</keyword>
<dbReference type="KEGG" id="pbr:PB2503_09019"/>
<evidence type="ECO:0000256" key="2">
    <source>
        <dbReference type="ARBA" id="ARBA00022448"/>
    </source>
</evidence>
<keyword evidence="2 9" id="KW-0813">Transport</keyword>
<dbReference type="HAMAP" id="MF_00422">
    <property type="entry name" value="SecE"/>
    <property type="match status" value="1"/>
</dbReference>
<feature type="region of interest" description="Disordered" evidence="10">
    <location>
        <begin position="1"/>
        <end position="49"/>
    </location>
</feature>
<dbReference type="GO" id="GO:0009306">
    <property type="term" value="P:protein secretion"/>
    <property type="evidence" value="ECO:0007669"/>
    <property type="project" value="UniProtKB-UniRule"/>
</dbReference>
<dbReference type="PANTHER" id="PTHR33910:SF1">
    <property type="entry name" value="PROTEIN TRANSLOCASE SUBUNIT SECE"/>
    <property type="match status" value="1"/>
</dbReference>
<dbReference type="eggNOG" id="COG0690">
    <property type="taxonomic scope" value="Bacteria"/>
</dbReference>
<gene>
    <name evidence="9" type="primary">secE</name>
    <name evidence="11" type="ordered locus">PB2503_09019</name>
</gene>
<evidence type="ECO:0000256" key="7">
    <source>
        <dbReference type="ARBA" id="ARBA00023010"/>
    </source>
</evidence>
<evidence type="ECO:0000256" key="6">
    <source>
        <dbReference type="ARBA" id="ARBA00022989"/>
    </source>
</evidence>
<keyword evidence="8 9" id="KW-0472">Membrane</keyword>
<keyword evidence="6 9" id="KW-1133">Transmembrane helix</keyword>
<evidence type="ECO:0000256" key="1">
    <source>
        <dbReference type="ARBA" id="ARBA00004370"/>
    </source>
</evidence>
<keyword evidence="5 9" id="KW-0653">Protein transport</keyword>
<evidence type="ECO:0000313" key="12">
    <source>
        <dbReference type="Proteomes" id="UP000001302"/>
    </source>
</evidence>
<evidence type="ECO:0000256" key="4">
    <source>
        <dbReference type="ARBA" id="ARBA00022692"/>
    </source>
</evidence>
<dbReference type="Gene3D" id="1.20.5.1030">
    <property type="entry name" value="Preprotein translocase secy subunit"/>
    <property type="match status" value="1"/>
</dbReference>